<dbReference type="InterPro" id="IPR003494">
    <property type="entry name" value="SHS2_FtsA"/>
</dbReference>
<comment type="similarity">
    <text evidence="5 6">Belongs to the FtsA/MreB family.</text>
</comment>
<evidence type="ECO:0000313" key="8">
    <source>
        <dbReference type="EMBL" id="OIN88859.1"/>
    </source>
</evidence>
<dbReference type="CDD" id="cd24048">
    <property type="entry name" value="ASKHA_NBD_FtsA"/>
    <property type="match status" value="1"/>
</dbReference>
<dbReference type="PANTHER" id="PTHR32432">
    <property type="entry name" value="CELL DIVISION PROTEIN FTSA-RELATED"/>
    <property type="match status" value="1"/>
</dbReference>
<sequence>MVKKQISAGLDIGSSKVAVCIGSSSESIIDILGVGKAPSNGVRKGVVIDIEETVSAVSAALEEAERMCDSSVGSVIVGINGSHIQSETSKGVIAVAKSDGEITEADALRAIEAARAVPNQPNREVLHVVPKTFTIDGQEGIPDPVGMSGIRLEVDTNVISGSLSAIKNLNRCITQAGLSIADLIFSPLATAKIMLTRQQREIGVILIDIGAGTTSYAVFEEGDLIHCGVLPIGSGHITNDIAIGLRTNITLAEIIKIKYGYASPEKIDEKEEIDLSKLDKAETGSASIKYVAEIIEARLNEIFVLIRDDLRSINREGMLPAGVVLTGGGAKLEGITEMVKNTLRLPIQIGKPAVELSGVVDNISDPVYATSAGLMLWGMESGNLAMSRKTAVPEISGVIDKIKNTFRHFLP</sequence>
<comment type="subcellular location">
    <subcellularLocation>
        <location evidence="5">Cell membrane</location>
        <topology evidence="5">Peripheral membrane protein</topology>
        <orientation evidence="5">Cytoplasmic side</orientation>
    </subcellularLocation>
    <text evidence="5">Localizes to the Z ring in an FtsZ-dependent manner. Targeted to the membrane through a conserved C-terminal amphipathic helix.</text>
</comment>
<evidence type="ECO:0000256" key="4">
    <source>
        <dbReference type="ARBA" id="ARBA00023306"/>
    </source>
</evidence>
<dbReference type="GO" id="GO:0032153">
    <property type="term" value="C:cell division site"/>
    <property type="evidence" value="ECO:0007669"/>
    <property type="project" value="UniProtKB-UniRule"/>
</dbReference>
<dbReference type="PANTHER" id="PTHR32432:SF4">
    <property type="entry name" value="CELL DIVISION PROTEIN FTSA"/>
    <property type="match status" value="1"/>
</dbReference>
<evidence type="ECO:0000256" key="6">
    <source>
        <dbReference type="PIRNR" id="PIRNR003101"/>
    </source>
</evidence>
<dbReference type="Pfam" id="PF02491">
    <property type="entry name" value="SHS2_FTSA"/>
    <property type="match status" value="1"/>
</dbReference>
<dbReference type="GO" id="GO:0009898">
    <property type="term" value="C:cytoplasmic side of plasma membrane"/>
    <property type="evidence" value="ECO:0007669"/>
    <property type="project" value="UniProtKB-UniRule"/>
</dbReference>
<dbReference type="Gene3D" id="3.30.420.40">
    <property type="match status" value="1"/>
</dbReference>
<dbReference type="Proteomes" id="UP000182753">
    <property type="component" value="Unassembled WGS sequence"/>
</dbReference>
<comment type="subunit">
    <text evidence="5">Self-interacts. Interacts with FtsZ.</text>
</comment>
<dbReference type="HAMAP" id="MF_02033">
    <property type="entry name" value="FtsA"/>
    <property type="match status" value="1"/>
</dbReference>
<dbReference type="PIRSF" id="PIRSF003101">
    <property type="entry name" value="FtsA"/>
    <property type="match status" value="1"/>
</dbReference>
<dbReference type="InterPro" id="IPR050696">
    <property type="entry name" value="FtsA/MreB"/>
</dbReference>
<dbReference type="InterPro" id="IPR043129">
    <property type="entry name" value="ATPase_NBD"/>
</dbReference>
<comment type="function">
    <text evidence="5 6">Cell division protein that is involved in the assembly of the Z ring. May serve as a membrane anchor for the Z ring.</text>
</comment>
<keyword evidence="3 5" id="KW-0472">Membrane</keyword>
<dbReference type="Pfam" id="PF14450">
    <property type="entry name" value="FtsA"/>
    <property type="match status" value="1"/>
</dbReference>
<keyword evidence="4 5" id="KW-0131">Cell cycle</keyword>
<evidence type="ECO:0000256" key="2">
    <source>
        <dbReference type="ARBA" id="ARBA00022618"/>
    </source>
</evidence>
<gene>
    <name evidence="5" type="primary">ftsA</name>
    <name evidence="8" type="ORF">AUJ40_02995</name>
</gene>
<proteinExistence type="inferred from homology"/>
<dbReference type="AlphaFoldDB" id="A0A1J4RN86"/>
<dbReference type="NCBIfam" id="TIGR01174">
    <property type="entry name" value="ftsA"/>
    <property type="match status" value="1"/>
</dbReference>
<dbReference type="SMART" id="SM00842">
    <property type="entry name" value="FtsA"/>
    <property type="match status" value="1"/>
</dbReference>
<dbReference type="InterPro" id="IPR020823">
    <property type="entry name" value="Cell_div_FtsA"/>
</dbReference>
<dbReference type="GO" id="GO:0043093">
    <property type="term" value="P:FtsZ-dependent cytokinesis"/>
    <property type="evidence" value="ECO:0007669"/>
    <property type="project" value="UniProtKB-UniRule"/>
</dbReference>
<accession>A0A1J4RN86</accession>
<name>A0A1J4RN86_9BACT</name>
<dbReference type="EMBL" id="MNUJ01000058">
    <property type="protein sequence ID" value="OIN88859.1"/>
    <property type="molecule type" value="Genomic_DNA"/>
</dbReference>
<comment type="caution">
    <text evidence="8">The sequence shown here is derived from an EMBL/GenBank/DDBJ whole genome shotgun (WGS) entry which is preliminary data.</text>
</comment>
<evidence type="ECO:0000256" key="3">
    <source>
        <dbReference type="ARBA" id="ARBA00023136"/>
    </source>
</evidence>
<evidence type="ECO:0000313" key="9">
    <source>
        <dbReference type="Proteomes" id="UP000182753"/>
    </source>
</evidence>
<evidence type="ECO:0000259" key="7">
    <source>
        <dbReference type="SMART" id="SM00842"/>
    </source>
</evidence>
<keyword evidence="1 5" id="KW-1003">Cell membrane</keyword>
<evidence type="ECO:0000256" key="1">
    <source>
        <dbReference type="ARBA" id="ARBA00022475"/>
    </source>
</evidence>
<keyword evidence="2 5" id="KW-0132">Cell division</keyword>
<reference evidence="8 9" key="1">
    <citation type="journal article" date="2016" name="Environ. Microbiol.">
        <title>Genomic resolution of a cold subsurface aquifer community provides metabolic insights for novel microbes adapted to high CO concentrations.</title>
        <authorList>
            <person name="Probst A.J."/>
            <person name="Castelle C.J."/>
            <person name="Singh A."/>
            <person name="Brown C.T."/>
            <person name="Anantharaman K."/>
            <person name="Sharon I."/>
            <person name="Hug L.A."/>
            <person name="Burstein D."/>
            <person name="Emerson J.B."/>
            <person name="Thomas B.C."/>
            <person name="Banfield J.F."/>
        </authorList>
    </citation>
    <scope>NUCLEOTIDE SEQUENCE [LARGE SCALE GENOMIC DNA]</scope>
    <source>
        <strain evidence="8">CG1_02_42_45</strain>
    </source>
</reference>
<dbReference type="SUPFAM" id="SSF53067">
    <property type="entry name" value="Actin-like ATPase domain"/>
    <property type="match status" value="2"/>
</dbReference>
<protein>
    <recommendedName>
        <fullName evidence="5 6">Cell division protein FtsA</fullName>
    </recommendedName>
</protein>
<organism evidence="8 9">
    <name type="scientific">Candidatus Berkelbacteria bacterium CG1_02_42_45</name>
    <dbReference type="NCBI Taxonomy" id="1805036"/>
    <lineage>
        <taxon>Bacteria</taxon>
        <taxon>Candidatus Berkelbacteria</taxon>
    </lineage>
</organism>
<evidence type="ECO:0000256" key="5">
    <source>
        <dbReference type="HAMAP-Rule" id="MF_02033"/>
    </source>
</evidence>
<feature type="domain" description="SHS2" evidence="7">
    <location>
        <begin position="7"/>
        <end position="194"/>
    </location>
</feature>
<dbReference type="Gene3D" id="3.30.1490.110">
    <property type="match status" value="1"/>
</dbReference>